<evidence type="ECO:0000256" key="1">
    <source>
        <dbReference type="ARBA" id="ARBA00004651"/>
    </source>
</evidence>
<evidence type="ECO:0000256" key="7">
    <source>
        <dbReference type="SAM" id="Phobius"/>
    </source>
</evidence>
<evidence type="ECO:0000256" key="2">
    <source>
        <dbReference type="ARBA" id="ARBA00022448"/>
    </source>
</evidence>
<keyword evidence="6 7" id="KW-0472">Membrane</keyword>
<organism evidence="9 10">
    <name type="scientific">Litorilinea aerophila</name>
    <dbReference type="NCBI Taxonomy" id="1204385"/>
    <lineage>
        <taxon>Bacteria</taxon>
        <taxon>Bacillati</taxon>
        <taxon>Chloroflexota</taxon>
        <taxon>Caldilineae</taxon>
        <taxon>Caldilineales</taxon>
        <taxon>Caldilineaceae</taxon>
        <taxon>Litorilinea</taxon>
    </lineage>
</organism>
<feature type="transmembrane region" description="Helical" evidence="7">
    <location>
        <begin position="339"/>
        <end position="355"/>
    </location>
</feature>
<keyword evidence="2" id="KW-0813">Transport</keyword>
<dbReference type="PANTHER" id="PTHR23513">
    <property type="entry name" value="INTEGRAL MEMBRANE EFFLUX PROTEIN-RELATED"/>
    <property type="match status" value="1"/>
</dbReference>
<dbReference type="PANTHER" id="PTHR23513:SF11">
    <property type="entry name" value="STAPHYLOFERRIN A TRANSPORTER"/>
    <property type="match status" value="1"/>
</dbReference>
<dbReference type="GO" id="GO:0005886">
    <property type="term" value="C:plasma membrane"/>
    <property type="evidence" value="ECO:0007669"/>
    <property type="project" value="UniProtKB-SubCell"/>
</dbReference>
<dbReference type="RefSeq" id="WP_141609610.1">
    <property type="nucleotide sequence ID" value="NZ_VIGC02000008.1"/>
</dbReference>
<dbReference type="EMBL" id="VIGC01000008">
    <property type="protein sequence ID" value="TQE96465.1"/>
    <property type="molecule type" value="Genomic_DNA"/>
</dbReference>
<dbReference type="CDD" id="cd06173">
    <property type="entry name" value="MFS_MefA_like"/>
    <property type="match status" value="1"/>
</dbReference>
<dbReference type="SUPFAM" id="SSF103473">
    <property type="entry name" value="MFS general substrate transporter"/>
    <property type="match status" value="1"/>
</dbReference>
<dbReference type="InterPro" id="IPR036259">
    <property type="entry name" value="MFS_trans_sf"/>
</dbReference>
<evidence type="ECO:0000313" key="9">
    <source>
        <dbReference type="EMBL" id="TQE96465.1"/>
    </source>
</evidence>
<dbReference type="PROSITE" id="PS50850">
    <property type="entry name" value="MFS"/>
    <property type="match status" value="1"/>
</dbReference>
<feature type="domain" description="Major facilitator superfamily (MFS) profile" evidence="8">
    <location>
        <begin position="57"/>
        <end position="450"/>
    </location>
</feature>
<dbReference type="Gene3D" id="1.20.1250.20">
    <property type="entry name" value="MFS general substrate transporter like domains"/>
    <property type="match status" value="1"/>
</dbReference>
<comment type="subcellular location">
    <subcellularLocation>
        <location evidence="1">Cell membrane</location>
        <topology evidence="1">Multi-pass membrane protein</topology>
    </subcellularLocation>
</comment>
<dbReference type="InParanoid" id="A0A540VI65"/>
<comment type="caution">
    <text evidence="9">The sequence shown here is derived from an EMBL/GenBank/DDBJ whole genome shotgun (WGS) entry which is preliminary data.</text>
</comment>
<evidence type="ECO:0000256" key="4">
    <source>
        <dbReference type="ARBA" id="ARBA00022692"/>
    </source>
</evidence>
<feature type="transmembrane region" description="Helical" evidence="7">
    <location>
        <begin position="361"/>
        <end position="384"/>
    </location>
</feature>
<dbReference type="OrthoDB" id="9775268at2"/>
<sequence>MMEPSVQEPQGGIPPRPGRAGELSLAPAVPLDGTQAAPRQRLQTFLATVAPALGSRNFRLFWLGQTVSVVGTSVQVVAEGWLIYQLTQSTFWLGLVGLLALIPVVPISFLGGLLIDRVPRRKLILAGQVGLLAQAATFGLLATFGQIQLWHIIALYFVFGGILAIDHPARRAFLVELVEEKDWANAVALNATVFNLSSLVGYALAGFLIATLGAGGTMLFNAATYLAPIAALLMIRVADRPADRPAPAGAGNRGSLLTALLEGFRTLWQQPAVLAAMSLMAVVGGLAYPVFGLMPAFAEEVVQTDAVGLGLLLAAGALGSVVGTAAVARLGVHHRGRTLVWAGLLLPLLVAMFAWTRTLVLACLVLVLLGTALLILQSLAITLVQVNIPDRVRGRVMSLYSQLHAGSDTLGNVAIGGLAVYLGLPLALGLGAMLALIYAVGLRLALPALARLD</sequence>
<feature type="transmembrane region" description="Helical" evidence="7">
    <location>
        <begin position="218"/>
        <end position="235"/>
    </location>
</feature>
<keyword evidence="10" id="KW-1185">Reference proteome</keyword>
<evidence type="ECO:0000256" key="6">
    <source>
        <dbReference type="ARBA" id="ARBA00023136"/>
    </source>
</evidence>
<feature type="transmembrane region" description="Helical" evidence="7">
    <location>
        <begin position="60"/>
        <end position="84"/>
    </location>
</feature>
<accession>A0A540VI65</accession>
<feature type="transmembrane region" description="Helical" evidence="7">
    <location>
        <begin position="90"/>
        <end position="111"/>
    </location>
</feature>
<reference evidence="9 10" key="1">
    <citation type="submission" date="2019-06" db="EMBL/GenBank/DDBJ databases">
        <title>Genome sequence of Litorilinea aerophila BAA-2444.</title>
        <authorList>
            <person name="Maclea K.S."/>
            <person name="Maurais E.G."/>
            <person name="Iannazzi L.C."/>
        </authorList>
    </citation>
    <scope>NUCLEOTIDE SEQUENCE [LARGE SCALE GENOMIC DNA]</scope>
    <source>
        <strain evidence="9 10">ATCC BAA-2444</strain>
    </source>
</reference>
<keyword evidence="3" id="KW-1003">Cell membrane</keyword>
<gene>
    <name evidence="9" type="ORF">FKZ61_08230</name>
</gene>
<dbReference type="InterPro" id="IPR020846">
    <property type="entry name" value="MFS_dom"/>
</dbReference>
<dbReference type="Pfam" id="PF05977">
    <property type="entry name" value="MFS_3"/>
    <property type="match status" value="1"/>
</dbReference>
<feature type="transmembrane region" description="Helical" evidence="7">
    <location>
        <begin position="272"/>
        <end position="294"/>
    </location>
</feature>
<feature type="transmembrane region" description="Helical" evidence="7">
    <location>
        <begin position="306"/>
        <end position="327"/>
    </location>
</feature>
<dbReference type="FunCoup" id="A0A540VI65">
    <property type="interactions" value="12"/>
</dbReference>
<keyword evidence="4 7" id="KW-0812">Transmembrane</keyword>
<name>A0A540VI65_9CHLR</name>
<dbReference type="GO" id="GO:0022857">
    <property type="term" value="F:transmembrane transporter activity"/>
    <property type="evidence" value="ECO:0007669"/>
    <property type="project" value="InterPro"/>
</dbReference>
<proteinExistence type="predicted"/>
<keyword evidence="5 7" id="KW-1133">Transmembrane helix</keyword>
<feature type="transmembrane region" description="Helical" evidence="7">
    <location>
        <begin position="123"/>
        <end position="141"/>
    </location>
</feature>
<evidence type="ECO:0000313" key="10">
    <source>
        <dbReference type="Proteomes" id="UP000317371"/>
    </source>
</evidence>
<dbReference type="Proteomes" id="UP000317371">
    <property type="component" value="Unassembled WGS sequence"/>
</dbReference>
<dbReference type="InterPro" id="IPR010290">
    <property type="entry name" value="TM_effector"/>
</dbReference>
<evidence type="ECO:0000259" key="8">
    <source>
        <dbReference type="PROSITE" id="PS50850"/>
    </source>
</evidence>
<protein>
    <submittedName>
        <fullName evidence="9">MFS transporter</fullName>
    </submittedName>
</protein>
<feature type="transmembrane region" description="Helical" evidence="7">
    <location>
        <begin position="147"/>
        <end position="165"/>
    </location>
</feature>
<evidence type="ECO:0000256" key="5">
    <source>
        <dbReference type="ARBA" id="ARBA00022989"/>
    </source>
</evidence>
<evidence type="ECO:0000256" key="3">
    <source>
        <dbReference type="ARBA" id="ARBA00022475"/>
    </source>
</evidence>
<dbReference type="AlphaFoldDB" id="A0A540VI65"/>
<feature type="transmembrane region" description="Helical" evidence="7">
    <location>
        <begin position="186"/>
        <end position="212"/>
    </location>
</feature>